<dbReference type="SUPFAM" id="SSF49785">
    <property type="entry name" value="Galactose-binding domain-like"/>
    <property type="match status" value="1"/>
</dbReference>
<dbReference type="EMBL" id="CALNXK010000004">
    <property type="protein sequence ID" value="CAH3036459.1"/>
    <property type="molecule type" value="Genomic_DNA"/>
</dbReference>
<sequence>MPFSVVTKKRCVLILSFLLIITLQPDLPEAFFSITANNKALVGFTYKVIDNADWLDCIQACQTEVSCISYNFWQGRCELNNCGFEDGCSAESTLLIWVPGSTFQQLAPIPDEKSRCKDKRESSVKKNVRVMINASFSCTQNMSAYVDGDFVTFMNSRKPVKDIDCSKLQTQAINFAIPNSTRVVAIAATGTPRASIIGSFSDGVVTDSTWKCNSDKEPEWALPEFQDDQWKKAEETSPEKGGTNGMTEISSKAKWIHISADDSKQNMFCRLSLYRVNLILNASHVSVNLQSSARNKRHLRVDEEQEKRNFIYDLYSSTYAIKKNDFAQNIPSNAARHPLVKGGHVRPVMLQPLFKEIDERDFGAYRPPVSGTNILTNPSFEDPLINDPVKGWSCQGETDDPRGDVIARYTQEYPKQGQYSGICLARLSEWAGPGQYVGNRVLPGRVYKFEGWTKLLDRKRTGDIHSLELWLRYKKRGDKEQKNKLLAKRTKYSQDYGWVRWQTAFEIPLARAGFQFVFIYFKGPKPTVDILLDDLYLEEILQPSDWKRNSDILINKYRKRNIQFRVNITGSRYTSDLLPKLKIKVKQKSHLFAFGAAVNSNFLLHKPEYRDFYLKNFHWAVLESSLKWGYVEPKLGHISYDIADKAVAFLQANNKMIRGHCVFWAVDTEVPFWAKKLPNDKLKKKMKERLQTLLFRYRGRFMQWDVNNEMLHGSFFADREGLAIRDWMYLTAASVDPGVDLFVNDFDAVENGQLTQAFLEEVQDLLSRGIPLDGIGVQGHFTGHVNPTLLQYYLNMLSKAKIPIWLTEVDVLEKNPFKRADALETVMRTAFSNPSVQGLILWSFWSQSSWRGPYTSLVDGNDWQINAAGLRYRRLLHQWTTHVTLSPTFTDQTIAFFEARGFFGDYEVTLQLPNGLNSTQTFTLSPGSNPVVIELHLPGI</sequence>
<dbReference type="PANTHER" id="PTHR31490">
    <property type="entry name" value="GLYCOSYL HYDROLASE"/>
    <property type="match status" value="1"/>
</dbReference>
<dbReference type="InterPro" id="IPR017853">
    <property type="entry name" value="GH"/>
</dbReference>
<evidence type="ECO:0000256" key="1">
    <source>
        <dbReference type="ARBA" id="ARBA00007495"/>
    </source>
</evidence>
<evidence type="ECO:0000256" key="3">
    <source>
        <dbReference type="ARBA" id="ARBA00023277"/>
    </source>
</evidence>
<gene>
    <name evidence="7" type="ORF">PLOB_00030988</name>
</gene>
<evidence type="ECO:0000313" key="8">
    <source>
        <dbReference type="Proteomes" id="UP001159405"/>
    </source>
</evidence>
<proteinExistence type="inferred from homology"/>
<dbReference type="PRINTS" id="PR00134">
    <property type="entry name" value="GLHYDRLASE10"/>
</dbReference>
<evidence type="ECO:0000256" key="4">
    <source>
        <dbReference type="ARBA" id="ARBA00023326"/>
    </source>
</evidence>
<dbReference type="InterPro" id="IPR008979">
    <property type="entry name" value="Galactose-bd-like_sf"/>
</dbReference>
<name>A0ABN8MXR1_9CNID</name>
<feature type="domain" description="GH10" evidence="6">
    <location>
        <begin position="575"/>
        <end position="875"/>
    </location>
</feature>
<keyword evidence="4" id="KW-0624">Polysaccharide degradation</keyword>
<comment type="caution">
    <text evidence="7">The sequence shown here is derived from an EMBL/GenBank/DDBJ whole genome shotgun (WGS) entry which is preliminary data.</text>
</comment>
<feature type="signal peptide" evidence="5">
    <location>
        <begin position="1"/>
        <end position="30"/>
    </location>
</feature>
<protein>
    <recommendedName>
        <fullName evidence="6">GH10 domain-containing protein</fullName>
    </recommendedName>
</protein>
<feature type="chain" id="PRO_5046219421" description="GH10 domain-containing protein" evidence="5">
    <location>
        <begin position="31"/>
        <end position="940"/>
    </location>
</feature>
<dbReference type="SUPFAM" id="SSF51445">
    <property type="entry name" value="(Trans)glycosidases"/>
    <property type="match status" value="1"/>
</dbReference>
<dbReference type="PROSITE" id="PS51760">
    <property type="entry name" value="GH10_2"/>
    <property type="match status" value="1"/>
</dbReference>
<evidence type="ECO:0000313" key="7">
    <source>
        <dbReference type="EMBL" id="CAH3036459.1"/>
    </source>
</evidence>
<comment type="similarity">
    <text evidence="1">Belongs to the glycosyl hydrolase 10 (cellulase F) family.</text>
</comment>
<evidence type="ECO:0000259" key="6">
    <source>
        <dbReference type="PROSITE" id="PS51760"/>
    </source>
</evidence>
<dbReference type="PANTHER" id="PTHR31490:SF1">
    <property type="entry name" value="ENDO-1,4-BETA-XYLANASE 1"/>
    <property type="match status" value="1"/>
</dbReference>
<accession>A0ABN8MXR1</accession>
<dbReference type="SMART" id="SM00633">
    <property type="entry name" value="Glyco_10"/>
    <property type="match status" value="1"/>
</dbReference>
<reference evidence="7 8" key="1">
    <citation type="submission" date="2022-05" db="EMBL/GenBank/DDBJ databases">
        <authorList>
            <consortium name="Genoscope - CEA"/>
            <person name="William W."/>
        </authorList>
    </citation>
    <scope>NUCLEOTIDE SEQUENCE [LARGE SCALE GENOMIC DNA]</scope>
</reference>
<dbReference type="Proteomes" id="UP001159405">
    <property type="component" value="Unassembled WGS sequence"/>
</dbReference>
<dbReference type="Gene3D" id="3.20.20.80">
    <property type="entry name" value="Glycosidases"/>
    <property type="match status" value="1"/>
</dbReference>
<organism evidence="7 8">
    <name type="scientific">Porites lobata</name>
    <dbReference type="NCBI Taxonomy" id="104759"/>
    <lineage>
        <taxon>Eukaryota</taxon>
        <taxon>Metazoa</taxon>
        <taxon>Cnidaria</taxon>
        <taxon>Anthozoa</taxon>
        <taxon>Hexacorallia</taxon>
        <taxon>Scleractinia</taxon>
        <taxon>Fungiina</taxon>
        <taxon>Poritidae</taxon>
        <taxon>Porites</taxon>
    </lineage>
</organism>
<keyword evidence="8" id="KW-1185">Reference proteome</keyword>
<dbReference type="Pfam" id="PF00331">
    <property type="entry name" value="Glyco_hydro_10"/>
    <property type="match status" value="1"/>
</dbReference>
<dbReference type="Gene3D" id="2.60.120.260">
    <property type="entry name" value="Galactose-binding domain-like"/>
    <property type="match status" value="2"/>
</dbReference>
<keyword evidence="3" id="KW-0119">Carbohydrate metabolism</keyword>
<evidence type="ECO:0000256" key="5">
    <source>
        <dbReference type="SAM" id="SignalP"/>
    </source>
</evidence>
<keyword evidence="5" id="KW-0732">Signal</keyword>
<dbReference type="InterPro" id="IPR044846">
    <property type="entry name" value="GH10"/>
</dbReference>
<dbReference type="InterPro" id="IPR001000">
    <property type="entry name" value="GH10_dom"/>
</dbReference>
<keyword evidence="2" id="KW-0378">Hydrolase</keyword>
<evidence type="ECO:0000256" key="2">
    <source>
        <dbReference type="ARBA" id="ARBA00022801"/>
    </source>
</evidence>